<dbReference type="AlphaFoldDB" id="A0AAT9LBV0"/>
<keyword evidence="3 5" id="KW-0460">Magnesium</keyword>
<comment type="cofactor">
    <cofactor evidence="1">
        <name>Mg(2+)</name>
        <dbReference type="ChEBI" id="CHEBI:18420"/>
    </cofactor>
</comment>
<evidence type="ECO:0000256" key="2">
    <source>
        <dbReference type="ARBA" id="ARBA00022723"/>
    </source>
</evidence>
<evidence type="ECO:0000313" key="7">
    <source>
        <dbReference type="EMBL" id="QUL98147.1"/>
    </source>
</evidence>
<accession>A0AAT9LBV0</accession>
<dbReference type="Pfam" id="PF03328">
    <property type="entry name" value="HpcH_HpaI"/>
    <property type="match status" value="1"/>
</dbReference>
<evidence type="ECO:0000256" key="4">
    <source>
        <dbReference type="PIRSR" id="PIRSR015582-1"/>
    </source>
</evidence>
<evidence type="ECO:0000256" key="3">
    <source>
        <dbReference type="ARBA" id="ARBA00022842"/>
    </source>
</evidence>
<protein>
    <submittedName>
        <fullName evidence="7">HpcH/HpaI aldolase/citrate lyase family protein</fullName>
    </submittedName>
</protein>
<dbReference type="InterPro" id="IPR015813">
    <property type="entry name" value="Pyrv/PenolPyrv_kinase-like_dom"/>
</dbReference>
<gene>
    <name evidence="7" type="ORF">IMF26_08885</name>
</gene>
<dbReference type="PANTHER" id="PTHR32308">
    <property type="entry name" value="LYASE BETA SUBUNIT, PUTATIVE (AFU_ORTHOLOGUE AFUA_4G13030)-RELATED"/>
    <property type="match status" value="1"/>
</dbReference>
<dbReference type="Gene3D" id="3.20.20.60">
    <property type="entry name" value="Phosphoenolpyruvate-binding domains"/>
    <property type="match status" value="1"/>
</dbReference>
<evidence type="ECO:0000259" key="6">
    <source>
        <dbReference type="Pfam" id="PF03328"/>
    </source>
</evidence>
<dbReference type="GO" id="GO:0006107">
    <property type="term" value="P:oxaloacetate metabolic process"/>
    <property type="evidence" value="ECO:0007669"/>
    <property type="project" value="TreeGrafter"/>
</dbReference>
<evidence type="ECO:0000256" key="1">
    <source>
        <dbReference type="ARBA" id="ARBA00001946"/>
    </source>
</evidence>
<dbReference type="GO" id="GO:0016829">
    <property type="term" value="F:lyase activity"/>
    <property type="evidence" value="ECO:0007669"/>
    <property type="project" value="UniProtKB-KW"/>
</dbReference>
<keyword evidence="7" id="KW-0456">Lyase</keyword>
<feature type="binding site" evidence="5">
    <location>
        <position position="148"/>
    </location>
    <ligand>
        <name>Mg(2+)</name>
        <dbReference type="ChEBI" id="CHEBI:18420"/>
    </ligand>
</feature>
<evidence type="ECO:0000256" key="5">
    <source>
        <dbReference type="PIRSR" id="PIRSR015582-2"/>
    </source>
</evidence>
<dbReference type="KEGG" id="fcz:IMF26_08885"/>
<reference evidence="7" key="2">
    <citation type="journal article" date="2023" name="Biology">
        <title>Prokaryotic Life Associated with Coal-Fire Gas Vents Revealed by Metagenomics.</title>
        <authorList>
            <person name="Kadnikov V.V."/>
            <person name="Mardanov A.V."/>
            <person name="Beletsky A.V."/>
            <person name="Karnachuk O.V."/>
            <person name="Ravin N.V."/>
        </authorList>
    </citation>
    <scope>NUCLEOTIDE SEQUENCE</scope>
    <source>
        <strain evidence="7">Bu02</strain>
    </source>
</reference>
<dbReference type="GO" id="GO:0000287">
    <property type="term" value="F:magnesium ion binding"/>
    <property type="evidence" value="ECO:0007669"/>
    <property type="project" value="TreeGrafter"/>
</dbReference>
<feature type="binding site" evidence="4">
    <location>
        <position position="67"/>
    </location>
    <ligand>
        <name>substrate</name>
    </ligand>
</feature>
<dbReference type="PIRSF" id="PIRSF015582">
    <property type="entry name" value="Cit_lyase_B"/>
    <property type="match status" value="1"/>
</dbReference>
<feature type="domain" description="HpcH/HpaI aldolase/citrate lyase" evidence="6">
    <location>
        <begin position="6"/>
        <end position="216"/>
    </location>
</feature>
<feature type="binding site" evidence="5">
    <location>
        <position position="122"/>
    </location>
    <ligand>
        <name>Mg(2+)</name>
        <dbReference type="ChEBI" id="CHEBI:18420"/>
    </ligand>
</feature>
<proteinExistence type="predicted"/>
<dbReference type="SUPFAM" id="SSF51621">
    <property type="entry name" value="Phosphoenolpyruvate/pyruvate domain"/>
    <property type="match status" value="1"/>
</dbReference>
<dbReference type="EMBL" id="CP062796">
    <property type="protein sequence ID" value="QUL98147.1"/>
    <property type="molecule type" value="Genomic_DNA"/>
</dbReference>
<sequence length="288" mass="30769">MKSLRRSLLFVPGNNPGMILSAPVFGADAVILDLEDSVAPNQKDAARRLVSEALRTLAFGKIERIVRVNALSTPFGEKDIGTILAAKPDALLVPKAEPESLRRVSAMVDEMAPETGIIALLETALGVELAYQCALVPHVNGLFLGAEDFTADIGTSRSAEGIEISYARQRVVIAAAAARIDSIDTPYTGTEVTDEFLADVRLARKLGFTGKACISPRHVQAVNEVFSPTQEEIVFAKRVLEAAEDGRRRGVGAVSLDGKMIDPPIEARARQVLMRAGLLGVEGGKRNG</sequence>
<dbReference type="PANTHER" id="PTHR32308:SF0">
    <property type="entry name" value="HPCH_HPAI ALDOLASE_CITRATE LYASE DOMAIN-CONTAINING PROTEIN"/>
    <property type="match status" value="1"/>
</dbReference>
<name>A0AAT9LBV0_9FIRM</name>
<organism evidence="7">
    <name type="scientific">Candidatus Fermentithermobacillus carboniphilus</name>
    <dbReference type="NCBI Taxonomy" id="3085328"/>
    <lineage>
        <taxon>Bacteria</taxon>
        <taxon>Bacillati</taxon>
        <taxon>Bacillota</taxon>
        <taxon>Candidatus Fermentithermobacillia</taxon>
        <taxon>Candidatus Fermentithermobacillales</taxon>
        <taxon>Candidatus Fermentithermobacillaceae</taxon>
        <taxon>Candidatus Fermentithermobacillus</taxon>
    </lineage>
</organism>
<dbReference type="InterPro" id="IPR005000">
    <property type="entry name" value="Aldolase/citrate-lyase_domain"/>
</dbReference>
<feature type="binding site" evidence="4">
    <location>
        <position position="122"/>
    </location>
    <ligand>
        <name>substrate</name>
    </ligand>
</feature>
<dbReference type="InterPro" id="IPR040442">
    <property type="entry name" value="Pyrv_kinase-like_dom_sf"/>
</dbReference>
<reference evidence="7" key="1">
    <citation type="submission" date="2020-10" db="EMBL/GenBank/DDBJ databases">
        <authorList>
            <person name="Kadnikov V."/>
            <person name="Beletsky A.V."/>
            <person name="Mardanov A.V."/>
            <person name="Karnachuk O.V."/>
            <person name="Ravin N.V."/>
        </authorList>
    </citation>
    <scope>NUCLEOTIDE SEQUENCE</scope>
    <source>
        <strain evidence="7">Bu02</strain>
    </source>
</reference>
<dbReference type="InterPro" id="IPR011206">
    <property type="entry name" value="Citrate_lyase_beta/mcl1/mcl2"/>
</dbReference>
<keyword evidence="2 5" id="KW-0479">Metal-binding</keyword>